<accession>A0A1A9ZZG5</accession>
<evidence type="ECO:0000313" key="8">
    <source>
        <dbReference type="EnsemblMetazoa" id="GPAI029743-PA"/>
    </source>
</evidence>
<dbReference type="Pfam" id="PF00682">
    <property type="entry name" value="HMGL-like"/>
    <property type="match status" value="1"/>
</dbReference>
<dbReference type="InterPro" id="IPR013785">
    <property type="entry name" value="Aldolase_TIM"/>
</dbReference>
<dbReference type="GO" id="GO:0004419">
    <property type="term" value="F:hydroxymethylglutaryl-CoA lyase activity"/>
    <property type="evidence" value="ECO:0007669"/>
    <property type="project" value="UniProtKB-EC"/>
</dbReference>
<dbReference type="GO" id="GO:0006552">
    <property type="term" value="P:L-leucine catabolic process"/>
    <property type="evidence" value="ECO:0007669"/>
    <property type="project" value="TreeGrafter"/>
</dbReference>
<evidence type="ECO:0000256" key="2">
    <source>
        <dbReference type="ARBA" id="ARBA00009405"/>
    </source>
</evidence>
<reference evidence="8" key="2">
    <citation type="submission" date="2020-05" db="UniProtKB">
        <authorList>
            <consortium name="EnsemblMetazoa"/>
        </authorList>
    </citation>
    <scope>IDENTIFICATION</scope>
    <source>
        <strain evidence="8">IAEA</strain>
    </source>
</reference>
<protein>
    <recommendedName>
        <fullName evidence="3">hydroxymethylglutaryl-CoA lyase</fullName>
        <ecNumber evidence="3">4.1.3.4</ecNumber>
    </recommendedName>
</protein>
<evidence type="ECO:0000313" key="9">
    <source>
        <dbReference type="Proteomes" id="UP000092445"/>
    </source>
</evidence>
<dbReference type="SUPFAM" id="SSF51569">
    <property type="entry name" value="Aldolase"/>
    <property type="match status" value="1"/>
</dbReference>
<dbReference type="InterPro" id="IPR043594">
    <property type="entry name" value="HMGL"/>
</dbReference>
<dbReference type="GO" id="GO:0046951">
    <property type="term" value="P:ketone body biosynthetic process"/>
    <property type="evidence" value="ECO:0007669"/>
    <property type="project" value="TreeGrafter"/>
</dbReference>
<keyword evidence="4" id="KW-0479">Metal-binding</keyword>
<keyword evidence="9" id="KW-1185">Reference proteome</keyword>
<dbReference type="PANTHER" id="PTHR42738:SF7">
    <property type="entry name" value="HYDROXYMETHYLGLUTARYL-COA LYASE"/>
    <property type="match status" value="1"/>
</dbReference>
<evidence type="ECO:0000256" key="6">
    <source>
        <dbReference type="ARBA" id="ARBA00049877"/>
    </source>
</evidence>
<dbReference type="Proteomes" id="UP000092445">
    <property type="component" value="Unassembled WGS sequence"/>
</dbReference>
<feature type="domain" description="Pyruvate carboxyltransferase" evidence="7">
    <location>
        <begin position="4"/>
        <end position="110"/>
    </location>
</feature>
<dbReference type="EC" id="4.1.3.4" evidence="3"/>
<evidence type="ECO:0000256" key="4">
    <source>
        <dbReference type="ARBA" id="ARBA00022723"/>
    </source>
</evidence>
<keyword evidence="5" id="KW-0456">Lyase</keyword>
<dbReference type="GO" id="GO:0046872">
    <property type="term" value="F:metal ion binding"/>
    <property type="evidence" value="ECO:0007669"/>
    <property type="project" value="UniProtKB-KW"/>
</dbReference>
<organism evidence="8 9">
    <name type="scientific">Glossina pallidipes</name>
    <name type="common">Tsetse fly</name>
    <dbReference type="NCBI Taxonomy" id="7398"/>
    <lineage>
        <taxon>Eukaryota</taxon>
        <taxon>Metazoa</taxon>
        <taxon>Ecdysozoa</taxon>
        <taxon>Arthropoda</taxon>
        <taxon>Hexapoda</taxon>
        <taxon>Insecta</taxon>
        <taxon>Pterygota</taxon>
        <taxon>Neoptera</taxon>
        <taxon>Endopterygota</taxon>
        <taxon>Diptera</taxon>
        <taxon>Brachycera</taxon>
        <taxon>Muscomorpha</taxon>
        <taxon>Hippoboscoidea</taxon>
        <taxon>Glossinidae</taxon>
        <taxon>Glossina</taxon>
    </lineage>
</organism>
<reference evidence="9" key="1">
    <citation type="submission" date="2014-03" db="EMBL/GenBank/DDBJ databases">
        <authorList>
            <person name="Aksoy S."/>
            <person name="Warren W."/>
            <person name="Wilson R.K."/>
        </authorList>
    </citation>
    <scope>NUCLEOTIDE SEQUENCE [LARGE SCALE GENOMIC DNA]</scope>
    <source>
        <strain evidence="9">IAEA</strain>
    </source>
</reference>
<comment type="pathway">
    <text evidence="1">Metabolic intermediate metabolism; (S)-3-hydroxy-3-methylglutaryl-CoA degradation; acetoacetate from (S)-3-hydroxy-3-methylglutaryl-CoA: step 1/1.</text>
</comment>
<dbReference type="PANTHER" id="PTHR42738">
    <property type="entry name" value="HYDROXYMETHYLGLUTARYL-COA LYASE"/>
    <property type="match status" value="1"/>
</dbReference>
<comment type="similarity">
    <text evidence="2">Belongs to the HMG-CoA lyase family.</text>
</comment>
<proteinExistence type="inferred from homology"/>
<name>A0A1A9ZZG5_GLOPL</name>
<dbReference type="UniPathway" id="UPA00896">
    <property type="reaction ID" value="UER00863"/>
</dbReference>
<dbReference type="AlphaFoldDB" id="A0A1A9ZZG5"/>
<dbReference type="EnsemblMetazoa" id="GPAI029743-RA">
    <property type="protein sequence ID" value="GPAI029743-PA"/>
    <property type="gene ID" value="GPAI029743"/>
</dbReference>
<evidence type="ECO:0000256" key="5">
    <source>
        <dbReference type="ARBA" id="ARBA00023239"/>
    </source>
</evidence>
<evidence type="ECO:0000259" key="7">
    <source>
        <dbReference type="Pfam" id="PF00682"/>
    </source>
</evidence>
<sequence length="161" mass="17927">MHIGAKKVPIFGAAFDAFSFKNVNCTVAESIECFRPVLEIAHKDDTKVRGYVSAVVACPYEGPIKEVRKVMEAFYDMGCYEFSLGDTMGVRTPGTISKMFDEVTRVVPPKNSLFTFMIMIDSFVSGLGGCLYARDALCNATTEDCAKSYYLPFTWILTLYD</sequence>
<dbReference type="STRING" id="7398.A0A1A9ZZG5"/>
<dbReference type="InterPro" id="IPR000891">
    <property type="entry name" value="PYR_CT"/>
</dbReference>
<dbReference type="Gene3D" id="3.20.20.70">
    <property type="entry name" value="Aldolase class I"/>
    <property type="match status" value="1"/>
</dbReference>
<comment type="catalytic activity">
    <reaction evidence="6">
        <text>(3S)-3-hydroxy-3-methylglutaryl-CoA = acetoacetate + acetyl-CoA</text>
        <dbReference type="Rhea" id="RHEA:24404"/>
        <dbReference type="ChEBI" id="CHEBI:13705"/>
        <dbReference type="ChEBI" id="CHEBI:43074"/>
        <dbReference type="ChEBI" id="CHEBI:57288"/>
        <dbReference type="EC" id="4.1.3.4"/>
    </reaction>
</comment>
<evidence type="ECO:0000256" key="3">
    <source>
        <dbReference type="ARBA" id="ARBA00012910"/>
    </source>
</evidence>
<evidence type="ECO:0000256" key="1">
    <source>
        <dbReference type="ARBA" id="ARBA00005143"/>
    </source>
</evidence>
<dbReference type="VEuPathDB" id="VectorBase:GPAI029743"/>